<feature type="binding site" evidence="4">
    <location>
        <position position="13"/>
    </location>
    <ligand>
        <name>a divalent metal cation</name>
        <dbReference type="ChEBI" id="CHEBI:60240"/>
        <label>1</label>
    </ligand>
</feature>
<sequence>MCYMTWLYDAHIHLSDTEYEHDIPLILNCMKKLCIKACCVSMDYASSKKTLELGKKSDFILPFIGMHPEKAQDDTESIFKLIVENNEEISGVGEIGLDHTYTNSDEEFLKQEHVFRTQLSYAEKFRKPVSIHSRKTLDEIFKILPSYNIPTTLLHWFDGSKKQLQQAMDLDCYVSFGPVTVYSKDKQVLLSKANKDKILVETDGPVRFSRCFENKTAQIDFIPSIVFCASKVLHVNYDELCDVIEQNSKRFLIL</sequence>
<proteinExistence type="inferred from homology"/>
<evidence type="ECO:0000313" key="5">
    <source>
        <dbReference type="EMBL" id="AIF05654.1"/>
    </source>
</evidence>
<keyword evidence="2 4" id="KW-0479">Metal-binding</keyword>
<comment type="similarity">
    <text evidence="1">Belongs to the metallo-dependent hydrolases superfamily. TatD-type hydrolase family.</text>
</comment>
<evidence type="ECO:0000256" key="4">
    <source>
        <dbReference type="PIRSR" id="PIRSR005902-1"/>
    </source>
</evidence>
<dbReference type="InterPro" id="IPR032466">
    <property type="entry name" value="Metal_Hydrolase"/>
</dbReference>
<dbReference type="InterPro" id="IPR001130">
    <property type="entry name" value="TatD-like"/>
</dbReference>
<evidence type="ECO:0000256" key="1">
    <source>
        <dbReference type="ARBA" id="ARBA00009275"/>
    </source>
</evidence>
<dbReference type="GO" id="GO:0016788">
    <property type="term" value="F:hydrolase activity, acting on ester bonds"/>
    <property type="evidence" value="ECO:0007669"/>
    <property type="project" value="InterPro"/>
</dbReference>
<dbReference type="PIRSF" id="PIRSF005902">
    <property type="entry name" value="DNase_TatD"/>
    <property type="match status" value="1"/>
</dbReference>
<name>A0A075GPA3_9ARCH</name>
<feature type="binding site" evidence="4">
    <location>
        <position position="132"/>
    </location>
    <ligand>
        <name>a divalent metal cation</name>
        <dbReference type="ChEBI" id="CHEBI:60240"/>
        <label>2</label>
    </ligand>
</feature>
<organism evidence="5">
    <name type="scientific">uncultured marine thaumarchaeote KM3_186_C08</name>
    <dbReference type="NCBI Taxonomy" id="1456070"/>
    <lineage>
        <taxon>Archaea</taxon>
        <taxon>Nitrososphaerota</taxon>
        <taxon>environmental samples</taxon>
    </lineage>
</organism>
<dbReference type="SUPFAM" id="SSF51556">
    <property type="entry name" value="Metallo-dependent hydrolases"/>
    <property type="match status" value="1"/>
</dbReference>
<feature type="binding site" evidence="4">
    <location>
        <position position="11"/>
    </location>
    <ligand>
        <name>a divalent metal cation</name>
        <dbReference type="ChEBI" id="CHEBI:60240"/>
        <label>1</label>
    </ligand>
</feature>
<protein>
    <submittedName>
        <fullName evidence="5">TatD-related deoxyribonuclease (TatD)</fullName>
    </submittedName>
</protein>
<dbReference type="PROSITE" id="PS01090">
    <property type="entry name" value="TATD_2"/>
    <property type="match status" value="1"/>
</dbReference>
<dbReference type="Gene3D" id="3.20.20.140">
    <property type="entry name" value="Metal-dependent hydrolases"/>
    <property type="match status" value="1"/>
</dbReference>
<feature type="binding site" evidence="4">
    <location>
        <position position="155"/>
    </location>
    <ligand>
        <name>a divalent metal cation</name>
        <dbReference type="ChEBI" id="CHEBI:60240"/>
        <label>2</label>
    </ligand>
</feature>
<keyword evidence="3" id="KW-0378">Hydrolase</keyword>
<feature type="binding site" evidence="4">
    <location>
        <position position="94"/>
    </location>
    <ligand>
        <name>a divalent metal cation</name>
        <dbReference type="ChEBI" id="CHEBI:60240"/>
        <label>1</label>
    </ligand>
</feature>
<dbReference type="AlphaFoldDB" id="A0A075GPA3"/>
<reference evidence="5" key="1">
    <citation type="journal article" date="2014" name="Genome Biol. Evol.">
        <title>Pangenome evidence for extensive interdomain horizontal transfer affecting lineage core and shell genes in uncultured planktonic thaumarchaeota and euryarchaeota.</title>
        <authorList>
            <person name="Deschamps P."/>
            <person name="Zivanovic Y."/>
            <person name="Moreira D."/>
            <person name="Rodriguez-Valera F."/>
            <person name="Lopez-Garcia P."/>
        </authorList>
    </citation>
    <scope>NUCLEOTIDE SEQUENCE</scope>
</reference>
<dbReference type="CDD" id="cd01310">
    <property type="entry name" value="TatD_DNAse"/>
    <property type="match status" value="1"/>
</dbReference>
<dbReference type="PANTHER" id="PTHR46317:SF1">
    <property type="entry name" value="HYDROLASE, TATD FAMILY"/>
    <property type="match status" value="1"/>
</dbReference>
<dbReference type="PANTHER" id="PTHR46317">
    <property type="entry name" value="HYDROLASE OF PHP SUPERFAMILY-RELATED PROTEIN"/>
    <property type="match status" value="1"/>
</dbReference>
<dbReference type="Pfam" id="PF01026">
    <property type="entry name" value="TatD_DNase"/>
    <property type="match status" value="1"/>
</dbReference>
<evidence type="ECO:0000256" key="3">
    <source>
        <dbReference type="ARBA" id="ARBA00022801"/>
    </source>
</evidence>
<dbReference type="EMBL" id="KF900746">
    <property type="protein sequence ID" value="AIF05654.1"/>
    <property type="molecule type" value="Genomic_DNA"/>
</dbReference>
<accession>A0A075GPA3</accession>
<gene>
    <name evidence="5" type="primary">tatD</name>
</gene>
<dbReference type="InterPro" id="IPR018228">
    <property type="entry name" value="DNase_TatD-rel_CS"/>
</dbReference>
<feature type="binding site" evidence="4">
    <location>
        <position position="203"/>
    </location>
    <ligand>
        <name>a divalent metal cation</name>
        <dbReference type="ChEBI" id="CHEBI:60240"/>
        <label>1</label>
    </ligand>
</feature>
<evidence type="ECO:0000256" key="2">
    <source>
        <dbReference type="ARBA" id="ARBA00022723"/>
    </source>
</evidence>
<dbReference type="GO" id="GO:0046872">
    <property type="term" value="F:metal ion binding"/>
    <property type="evidence" value="ECO:0007669"/>
    <property type="project" value="UniProtKB-KW"/>
</dbReference>